<feature type="region of interest" description="Disordered" evidence="1">
    <location>
        <begin position="534"/>
        <end position="584"/>
    </location>
</feature>
<feature type="region of interest" description="Disordered" evidence="1">
    <location>
        <begin position="626"/>
        <end position="649"/>
    </location>
</feature>
<feature type="region of interest" description="Disordered" evidence="1">
    <location>
        <begin position="406"/>
        <end position="501"/>
    </location>
</feature>
<name>A0A0K9P9Y9_ZOSMR</name>
<feature type="transmembrane region" description="Helical" evidence="2">
    <location>
        <begin position="507"/>
        <end position="529"/>
    </location>
</feature>
<keyword evidence="2" id="KW-0812">Transmembrane</keyword>
<feature type="region of interest" description="Disordered" evidence="1">
    <location>
        <begin position="362"/>
        <end position="383"/>
    </location>
</feature>
<feature type="compositionally biased region" description="Basic and acidic residues" evidence="1">
    <location>
        <begin position="482"/>
        <end position="491"/>
    </location>
</feature>
<feature type="compositionally biased region" description="Acidic residues" evidence="1">
    <location>
        <begin position="442"/>
        <end position="473"/>
    </location>
</feature>
<gene>
    <name evidence="3" type="ORF">ZOSMA_33G00300</name>
</gene>
<evidence type="ECO:0000313" key="3">
    <source>
        <dbReference type="EMBL" id="KMZ65000.1"/>
    </source>
</evidence>
<feature type="compositionally biased region" description="Acidic residues" evidence="1">
    <location>
        <begin position="170"/>
        <end position="186"/>
    </location>
</feature>
<feature type="compositionally biased region" description="Low complexity" evidence="1">
    <location>
        <begin position="492"/>
        <end position="501"/>
    </location>
</feature>
<accession>A0A0K9P9Y9</accession>
<sequence>MPQRMFVAKENDNRESRSLHRSRSPGKHSSAANKGNRNFMAPTISASSKRRILSERNEAPQIVSSNRYSLIAGSDSEMCFGNQNVRDKKPDETTIPTTSPPPPPPDPPVIAPLDADPSAVTAPPYDLDRNFLSPRPQFLHYKPNPRIHRYLDRNQHLFEQFSDDSLSSEGCDDVDDDHDEEDEDSGSDTHDSLLQEDKVEEPAEPELVEKEEGEKEEETEIRSNCDLGKSRRGFSRLRSLHKPRILPVVFMVVAACFLFPAIDTPVIFYHAEAPPPPSSLSLLSSPYIEPGLFLSRIRQYISLLNYISRPRTEEGNLGIFFVHYEFLNSTIDQEEQSFVGFPATKHFVADVDIDVEVVATNEKEVQPEDIPVEEEHDQKEVTEEASAEALVEASDDPTIAVLELESKLEPEPEPEPEPELVSDQIEEEASDDPTTAVPELESNLEPEPEPEPELVSDHIEEEMEQQVHEEEEQNGSSSDGDSELRIEDEAKTSPSTAATTTLPTKNAVVVGVSSVIVALAALLLSLYFLTQKKKKKEAEEMAPSSPRTTTIFRSDGSNVLVSDHTRQPDQSASMSILAPSSPRTATIVRSDDENVLVSDHTRQPDQSTPMSISAGNDHSFNVIARKTHDSAGGGGGSSEMSSTTNYHETASLGGESFSFERVGGSGSFGDSAASSASYGSFTTYERIKDEALTPVRRSSRIRSKVSSPILKK</sequence>
<feature type="compositionally biased region" description="Basic and acidic residues" evidence="1">
    <location>
        <begin position="187"/>
        <end position="213"/>
    </location>
</feature>
<dbReference type="EMBL" id="LFYR01001077">
    <property type="protein sequence ID" value="KMZ65000.1"/>
    <property type="molecule type" value="Genomic_DNA"/>
</dbReference>
<keyword evidence="2" id="KW-0472">Membrane</keyword>
<protein>
    <submittedName>
        <fullName evidence="3">Uncharacterized protein</fullName>
    </submittedName>
</protein>
<dbReference type="Proteomes" id="UP000036987">
    <property type="component" value="Unassembled WGS sequence"/>
</dbReference>
<dbReference type="PANTHER" id="PTHR34775:SF4">
    <property type="entry name" value="TRANSMEMBRANE PROTEIN"/>
    <property type="match status" value="1"/>
</dbReference>
<feature type="compositionally biased region" description="Pro residues" evidence="1">
    <location>
        <begin position="98"/>
        <end position="110"/>
    </location>
</feature>
<evidence type="ECO:0000256" key="1">
    <source>
        <dbReference type="SAM" id="MobiDB-lite"/>
    </source>
</evidence>
<keyword evidence="4" id="KW-1185">Reference proteome</keyword>
<dbReference type="OrthoDB" id="676522at2759"/>
<organism evidence="3 4">
    <name type="scientific">Zostera marina</name>
    <name type="common">Eelgrass</name>
    <dbReference type="NCBI Taxonomy" id="29655"/>
    <lineage>
        <taxon>Eukaryota</taxon>
        <taxon>Viridiplantae</taxon>
        <taxon>Streptophyta</taxon>
        <taxon>Embryophyta</taxon>
        <taxon>Tracheophyta</taxon>
        <taxon>Spermatophyta</taxon>
        <taxon>Magnoliopsida</taxon>
        <taxon>Liliopsida</taxon>
        <taxon>Zosteraceae</taxon>
        <taxon>Zostera</taxon>
    </lineage>
</organism>
<dbReference type="AlphaFoldDB" id="A0A0K9P9Y9"/>
<proteinExistence type="predicted"/>
<evidence type="ECO:0000256" key="2">
    <source>
        <dbReference type="SAM" id="Phobius"/>
    </source>
</evidence>
<feature type="transmembrane region" description="Helical" evidence="2">
    <location>
        <begin position="245"/>
        <end position="262"/>
    </location>
</feature>
<feature type="compositionally biased region" description="Polar residues" evidence="1">
    <location>
        <begin position="545"/>
        <end position="560"/>
    </location>
</feature>
<feature type="region of interest" description="Disordered" evidence="1">
    <location>
        <begin position="161"/>
        <end position="224"/>
    </location>
</feature>
<feature type="compositionally biased region" description="Acidic residues" evidence="1">
    <location>
        <begin position="411"/>
        <end position="431"/>
    </location>
</feature>
<feature type="region of interest" description="Disordered" evidence="1">
    <location>
        <begin position="79"/>
        <end position="128"/>
    </location>
</feature>
<keyword evidence="2" id="KW-1133">Transmembrane helix</keyword>
<comment type="caution">
    <text evidence="3">The sequence shown here is derived from an EMBL/GenBank/DDBJ whole genome shotgun (WGS) entry which is preliminary data.</text>
</comment>
<dbReference type="PANTHER" id="PTHR34775">
    <property type="entry name" value="TRANSMEMBRANE PROTEIN"/>
    <property type="match status" value="1"/>
</dbReference>
<feature type="compositionally biased region" description="Basic and acidic residues" evidence="1">
    <location>
        <begin position="7"/>
        <end position="18"/>
    </location>
</feature>
<dbReference type="OMA" id="EAIYINQ"/>
<feature type="region of interest" description="Disordered" evidence="1">
    <location>
        <begin position="1"/>
        <end position="65"/>
    </location>
</feature>
<evidence type="ECO:0000313" key="4">
    <source>
        <dbReference type="Proteomes" id="UP000036987"/>
    </source>
</evidence>
<reference evidence="4" key="1">
    <citation type="journal article" date="2016" name="Nature">
        <title>The genome of the seagrass Zostera marina reveals angiosperm adaptation to the sea.</title>
        <authorList>
            <person name="Olsen J.L."/>
            <person name="Rouze P."/>
            <person name="Verhelst B."/>
            <person name="Lin Y.-C."/>
            <person name="Bayer T."/>
            <person name="Collen J."/>
            <person name="Dattolo E."/>
            <person name="De Paoli E."/>
            <person name="Dittami S."/>
            <person name="Maumus F."/>
            <person name="Michel G."/>
            <person name="Kersting A."/>
            <person name="Lauritano C."/>
            <person name="Lohaus R."/>
            <person name="Toepel M."/>
            <person name="Tonon T."/>
            <person name="Vanneste K."/>
            <person name="Amirebrahimi M."/>
            <person name="Brakel J."/>
            <person name="Bostroem C."/>
            <person name="Chovatia M."/>
            <person name="Grimwood J."/>
            <person name="Jenkins J.W."/>
            <person name="Jueterbock A."/>
            <person name="Mraz A."/>
            <person name="Stam W.T."/>
            <person name="Tice H."/>
            <person name="Bornberg-Bauer E."/>
            <person name="Green P.J."/>
            <person name="Pearson G.A."/>
            <person name="Procaccini G."/>
            <person name="Duarte C.M."/>
            <person name="Schmutz J."/>
            <person name="Reusch T.B.H."/>
            <person name="Van de Peer Y."/>
        </authorList>
    </citation>
    <scope>NUCLEOTIDE SEQUENCE [LARGE SCALE GENOMIC DNA]</scope>
    <source>
        <strain evidence="4">cv. Finnish</strain>
    </source>
</reference>